<dbReference type="RefSeq" id="WP_084440133.1">
    <property type="nucleotide sequence ID" value="NZ_LZYB01000009.1"/>
</dbReference>
<organism evidence="2 3">
    <name type="scientific">Erythrobacter dokdonensis DSW-74</name>
    <dbReference type="NCBI Taxonomy" id="1300349"/>
    <lineage>
        <taxon>Bacteria</taxon>
        <taxon>Pseudomonadati</taxon>
        <taxon>Pseudomonadota</taxon>
        <taxon>Alphaproteobacteria</taxon>
        <taxon>Sphingomonadales</taxon>
        <taxon>Erythrobacteraceae</taxon>
        <taxon>Erythrobacter/Porphyrobacter group</taxon>
        <taxon>Erythrobacter</taxon>
    </lineage>
</organism>
<dbReference type="STRING" id="1300349.I603_2810"/>
<name>A0A1A7BBN9_9SPHN</name>
<feature type="transmembrane region" description="Helical" evidence="1">
    <location>
        <begin position="34"/>
        <end position="57"/>
    </location>
</feature>
<comment type="caution">
    <text evidence="2">The sequence shown here is derived from an EMBL/GenBank/DDBJ whole genome shotgun (WGS) entry which is preliminary data.</text>
</comment>
<feature type="transmembrane region" description="Helical" evidence="1">
    <location>
        <begin position="7"/>
        <end position="28"/>
    </location>
</feature>
<keyword evidence="3" id="KW-1185">Reference proteome</keyword>
<dbReference type="Proteomes" id="UP000092484">
    <property type="component" value="Unassembled WGS sequence"/>
</dbReference>
<feature type="transmembrane region" description="Helical" evidence="1">
    <location>
        <begin position="108"/>
        <end position="126"/>
    </location>
</feature>
<dbReference type="AlphaFoldDB" id="A0A1A7BBN9"/>
<evidence type="ECO:0000256" key="1">
    <source>
        <dbReference type="SAM" id="Phobius"/>
    </source>
</evidence>
<feature type="transmembrane region" description="Helical" evidence="1">
    <location>
        <begin position="69"/>
        <end position="88"/>
    </location>
</feature>
<accession>A0A1A7BBN9</accession>
<keyword evidence="1" id="KW-0812">Transmembrane</keyword>
<reference evidence="2 3" key="1">
    <citation type="submission" date="2016-06" db="EMBL/GenBank/DDBJ databases">
        <title>Genome sequence of Porphyrobacter dokdonensis DSW-74.</title>
        <authorList>
            <person name="Kim J.F."/>
            <person name="Song J.Y."/>
        </authorList>
    </citation>
    <scope>NUCLEOTIDE SEQUENCE [LARGE SCALE GENOMIC DNA]</scope>
    <source>
        <strain evidence="2 3">DSW-74</strain>
    </source>
</reference>
<evidence type="ECO:0000313" key="2">
    <source>
        <dbReference type="EMBL" id="OBV09914.1"/>
    </source>
</evidence>
<gene>
    <name evidence="2" type="ORF">I603_2810</name>
</gene>
<proteinExistence type="predicted"/>
<evidence type="ECO:0000313" key="3">
    <source>
        <dbReference type="Proteomes" id="UP000092484"/>
    </source>
</evidence>
<dbReference type="EMBL" id="LZYB01000009">
    <property type="protein sequence ID" value="OBV09914.1"/>
    <property type="molecule type" value="Genomic_DNA"/>
</dbReference>
<protein>
    <submittedName>
        <fullName evidence="2">Uncharacterized protein</fullName>
    </submittedName>
</protein>
<keyword evidence="1" id="KW-1133">Transmembrane helix</keyword>
<sequence length="130" mass="14089">MIFLRAGLAYWAMVFALGFMLGTVRVLWLVPLVGLLPATALELPVMLAASWWAAGWLMQRLGIAQPGEALAMGALAFMLLLAAEAVLATFLSSQSPAQWLTGLKEPHALLGLAGQVVFALMPWWRVRRGT</sequence>
<keyword evidence="1" id="KW-0472">Membrane</keyword>